<feature type="region of interest" description="Disordered" evidence="1">
    <location>
        <begin position="171"/>
        <end position="233"/>
    </location>
</feature>
<keyword evidence="3" id="KW-1185">Reference proteome</keyword>
<feature type="region of interest" description="Disordered" evidence="1">
    <location>
        <begin position="19"/>
        <end position="47"/>
    </location>
</feature>
<gene>
    <name evidence="2" type="ORF">CONLIGDRAFT_682368</name>
</gene>
<feature type="compositionally biased region" description="Basic residues" evidence="1">
    <location>
        <begin position="218"/>
        <end position="233"/>
    </location>
</feature>
<evidence type="ECO:0000313" key="3">
    <source>
        <dbReference type="Proteomes" id="UP000182658"/>
    </source>
</evidence>
<dbReference type="Proteomes" id="UP000182658">
    <property type="component" value="Unassembled WGS sequence"/>
</dbReference>
<dbReference type="InParanoid" id="A0A1J7JC17"/>
<dbReference type="EMBL" id="KV875099">
    <property type="protein sequence ID" value="OIW27304.1"/>
    <property type="molecule type" value="Genomic_DNA"/>
</dbReference>
<evidence type="ECO:0000313" key="2">
    <source>
        <dbReference type="EMBL" id="OIW27304.1"/>
    </source>
</evidence>
<proteinExistence type="predicted"/>
<organism evidence="2 3">
    <name type="scientific">Coniochaeta ligniaria NRRL 30616</name>
    <dbReference type="NCBI Taxonomy" id="1408157"/>
    <lineage>
        <taxon>Eukaryota</taxon>
        <taxon>Fungi</taxon>
        <taxon>Dikarya</taxon>
        <taxon>Ascomycota</taxon>
        <taxon>Pezizomycotina</taxon>
        <taxon>Sordariomycetes</taxon>
        <taxon>Sordariomycetidae</taxon>
        <taxon>Coniochaetales</taxon>
        <taxon>Coniochaetaceae</taxon>
        <taxon>Coniochaeta</taxon>
    </lineage>
</organism>
<evidence type="ECO:0000256" key="1">
    <source>
        <dbReference type="SAM" id="MobiDB-lite"/>
    </source>
</evidence>
<name>A0A1J7JC17_9PEZI</name>
<feature type="compositionally biased region" description="Basic residues" evidence="1">
    <location>
        <begin position="38"/>
        <end position="47"/>
    </location>
</feature>
<sequence>MSEINDMVSRDINQLIEEEDNQHAKRPPAHHQALWVGRPRRLHHGRRPIRRPKSLAFSTWQPHPCHSTVHAIGGQVARQLSSLRAPSMMSQSDIERRATANIHRDLQHAARQALSVGGHNPSTAYNDVLTTTGEIGCAMIKTIALSLGWEKGKDCKDIVIWQKFTFQSCDGLNPQANRDGGRLRQGTQHRTPVDPRPLPGDFPSAAPLSTGTTTHTSRDRHHLLRSRSGPGHR</sequence>
<accession>A0A1J7JC17</accession>
<reference evidence="2 3" key="1">
    <citation type="submission" date="2016-10" db="EMBL/GenBank/DDBJ databases">
        <title>Draft genome sequence of Coniochaeta ligniaria NRRL30616, a lignocellulolytic fungus for bioabatement of inhibitors in plant biomass hydrolysates.</title>
        <authorList>
            <consortium name="DOE Joint Genome Institute"/>
            <person name="Jimenez D.J."/>
            <person name="Hector R.E."/>
            <person name="Riley R."/>
            <person name="Sun H."/>
            <person name="Grigoriev I.V."/>
            <person name="Van Elsas J.D."/>
            <person name="Nichols N.N."/>
        </authorList>
    </citation>
    <scope>NUCLEOTIDE SEQUENCE [LARGE SCALE GENOMIC DNA]</scope>
    <source>
        <strain evidence="2 3">NRRL 30616</strain>
    </source>
</reference>
<dbReference type="AlphaFoldDB" id="A0A1J7JC17"/>
<protein>
    <submittedName>
        <fullName evidence="2">Uncharacterized protein</fullName>
    </submittedName>
</protein>